<comment type="cofactor">
    <cofactor evidence="2">
        <name>[4Fe-4S] cluster</name>
        <dbReference type="ChEBI" id="CHEBI:49883"/>
    </cofactor>
</comment>
<evidence type="ECO:0000256" key="3">
    <source>
        <dbReference type="ARBA" id="ARBA00011048"/>
    </source>
</evidence>
<dbReference type="PRINTS" id="PR00368">
    <property type="entry name" value="FADPNR"/>
</dbReference>
<dbReference type="Gene3D" id="3.50.50.60">
    <property type="entry name" value="FAD/NAD(P)-binding domain"/>
    <property type="match status" value="1"/>
</dbReference>
<protein>
    <submittedName>
        <fullName evidence="13">FAD-binding protein</fullName>
    </submittedName>
</protein>
<evidence type="ECO:0000313" key="14">
    <source>
        <dbReference type="Proteomes" id="UP000472380"/>
    </source>
</evidence>
<evidence type="ECO:0000256" key="8">
    <source>
        <dbReference type="ARBA" id="ARBA00023004"/>
    </source>
</evidence>
<feature type="signal peptide" evidence="10">
    <location>
        <begin position="1"/>
        <end position="39"/>
    </location>
</feature>
<dbReference type="PANTHER" id="PTHR42917">
    <property type="entry name" value="2,4-DIENOYL-COA REDUCTASE"/>
    <property type="match status" value="1"/>
</dbReference>
<accession>A0A6L8Q8H6</accession>
<evidence type="ECO:0000259" key="12">
    <source>
        <dbReference type="Pfam" id="PF07992"/>
    </source>
</evidence>
<dbReference type="GO" id="GO:0010181">
    <property type="term" value="F:FMN binding"/>
    <property type="evidence" value="ECO:0007669"/>
    <property type="project" value="InterPro"/>
</dbReference>
<comment type="similarity">
    <text evidence="3">In the N-terminal section; belongs to the NADH:flavin oxidoreductase/NADH oxidase family.</text>
</comment>
<dbReference type="InterPro" id="IPR036188">
    <property type="entry name" value="FAD/NAD-bd_sf"/>
</dbReference>
<dbReference type="SUPFAM" id="SSF51905">
    <property type="entry name" value="FAD/NAD(P)-binding domain"/>
    <property type="match status" value="1"/>
</dbReference>
<sequence>MTSSRTPGISRRNFLLGSGLAAAAAAGAGLVGCAPQAPAAAPGADDLAATGEGAATAGEGNVYVSIAEQLNPQDYDYRQNSGDLSQVLSPWKLGNMEFSNRIVKSAAGSNYENGGWDAFVEYYRRLAAGGTEMIWVENFAHIFLPYKNAINANIDEFTDEQVRQLTDAIHAEGAKCGTQTDIMGSAFYKEVSARGGHDAQYFTLEEIDYMVDSYVAAAKKFKAWGFDAWELNCAGNNQTQWFFSKSRNHRDDEYGSQTFENRVRFISRVIDAVHEEVGEDFPIQVLMDAINESDQLIGENAEFNTVEDNIEIAKLLEKAGVASLHMRLGPQEQHATQFLGDLYFDTRGGIGSTSFGGQFDFTRHFQGKLVANHDGCGLMLNLSKMFKDAVSIPVGTVTYLDPAHAPDFMNQAIADGMCDFMMMNRPLTVDPQYVNKLKEGKIDEIRPCTRCCHCWNDTVKGDPYSTEGFGGSCYCCRLDPIRDNVGQEEKGMPGWFDPPAGEGSKNVMVVGAGPAGMEAARIAAERGYTVTLYDKKSSTGGMLSFAAAIKGPHQNLEDYSVWSRADLELKGVNIVTDTEVDAAFIKEQAPDVAILALGGARDSLGLEGDGETNVISIDDIVNAADTIGQNVTIVGGNMQATDVAAYLMEQGKNVTIVTPENANMLAKGQSIWCKRFALPILYAHGMKVWQESELVSAAGGVATVKTATGTETPYACDTVIEAMDMLPNKAMLDELSGIEAYAVGDCDDPYNIEYAIRAGNFCARAI</sequence>
<evidence type="ECO:0000256" key="10">
    <source>
        <dbReference type="SAM" id="SignalP"/>
    </source>
</evidence>
<dbReference type="GO" id="GO:0046872">
    <property type="term" value="F:metal ion binding"/>
    <property type="evidence" value="ECO:0007669"/>
    <property type="project" value="UniProtKB-KW"/>
</dbReference>
<feature type="chain" id="PRO_5026969148" evidence="10">
    <location>
        <begin position="40"/>
        <end position="766"/>
    </location>
</feature>
<dbReference type="EMBL" id="VJNE01000025">
    <property type="protein sequence ID" value="MZG28884.1"/>
    <property type="molecule type" value="Genomic_DNA"/>
</dbReference>
<dbReference type="GO" id="GO:0016491">
    <property type="term" value="F:oxidoreductase activity"/>
    <property type="evidence" value="ECO:0007669"/>
    <property type="project" value="UniProtKB-KW"/>
</dbReference>
<dbReference type="PROSITE" id="PS51318">
    <property type="entry name" value="TAT"/>
    <property type="match status" value="1"/>
</dbReference>
<keyword evidence="7" id="KW-0560">Oxidoreductase</keyword>
<evidence type="ECO:0000259" key="11">
    <source>
        <dbReference type="Pfam" id="PF00724"/>
    </source>
</evidence>
<dbReference type="InterPro" id="IPR013785">
    <property type="entry name" value="Aldolase_TIM"/>
</dbReference>
<evidence type="ECO:0000256" key="2">
    <source>
        <dbReference type="ARBA" id="ARBA00001966"/>
    </source>
</evidence>
<dbReference type="InterPro" id="IPR006311">
    <property type="entry name" value="TAT_signal"/>
</dbReference>
<dbReference type="Pfam" id="PF00724">
    <property type="entry name" value="Oxidored_FMN"/>
    <property type="match status" value="1"/>
</dbReference>
<feature type="domain" description="NADH:flavin oxidoreductase/NADH oxidase N-terminal" evidence="11">
    <location>
        <begin position="89"/>
        <end position="287"/>
    </location>
</feature>
<dbReference type="Gene3D" id="3.40.50.720">
    <property type="entry name" value="NAD(P)-binding Rossmann-like Domain"/>
    <property type="match status" value="1"/>
</dbReference>
<comment type="caution">
    <text evidence="13">The sequence shown here is derived from an EMBL/GenBank/DDBJ whole genome shotgun (WGS) entry which is preliminary data.</text>
</comment>
<dbReference type="InterPro" id="IPR001155">
    <property type="entry name" value="OxRdtase_FMN_N"/>
</dbReference>
<keyword evidence="8" id="KW-0408">Iron</keyword>
<keyword evidence="6" id="KW-0479">Metal-binding</keyword>
<proteinExistence type="inferred from homology"/>
<evidence type="ECO:0000256" key="6">
    <source>
        <dbReference type="ARBA" id="ARBA00022723"/>
    </source>
</evidence>
<evidence type="ECO:0000256" key="9">
    <source>
        <dbReference type="ARBA" id="ARBA00023014"/>
    </source>
</evidence>
<dbReference type="PROSITE" id="PS51257">
    <property type="entry name" value="PROKAR_LIPOPROTEIN"/>
    <property type="match status" value="1"/>
</dbReference>
<dbReference type="AlphaFoldDB" id="A0A6L8Q8H6"/>
<keyword evidence="4" id="KW-0285">Flavoprotein</keyword>
<dbReference type="SUPFAM" id="SSF51395">
    <property type="entry name" value="FMN-linked oxidoreductases"/>
    <property type="match status" value="1"/>
</dbReference>
<evidence type="ECO:0000256" key="1">
    <source>
        <dbReference type="ARBA" id="ARBA00001917"/>
    </source>
</evidence>
<dbReference type="Pfam" id="PF07992">
    <property type="entry name" value="Pyr_redox_2"/>
    <property type="match status" value="1"/>
</dbReference>
<dbReference type="RefSeq" id="WP_161128312.1">
    <property type="nucleotide sequence ID" value="NZ_CBCTOK010000015.1"/>
</dbReference>
<comment type="cofactor">
    <cofactor evidence="1">
        <name>FMN</name>
        <dbReference type="ChEBI" id="CHEBI:58210"/>
    </cofactor>
</comment>
<gene>
    <name evidence="13" type="ORF">FM068_09885</name>
</gene>
<dbReference type="InterPro" id="IPR051793">
    <property type="entry name" value="NADH:flavin_oxidoreductase"/>
</dbReference>
<dbReference type="Gene3D" id="3.20.20.70">
    <property type="entry name" value="Aldolase class I"/>
    <property type="match status" value="1"/>
</dbReference>
<dbReference type="PRINTS" id="PR00469">
    <property type="entry name" value="PNDRDTASEII"/>
</dbReference>
<evidence type="ECO:0000256" key="7">
    <source>
        <dbReference type="ARBA" id="ARBA00023002"/>
    </source>
</evidence>
<evidence type="ECO:0000256" key="4">
    <source>
        <dbReference type="ARBA" id="ARBA00022630"/>
    </source>
</evidence>
<reference evidence="13 14" key="1">
    <citation type="submission" date="2019-07" db="EMBL/GenBank/DDBJ databases">
        <title>Draft genome sequence of Adlercreutzia equolifaciens IPLA 37004, a human intestinal strain that does not produces equol from daidzein.</title>
        <authorList>
            <person name="Vazquez L."/>
            <person name="Florez A.B."/>
            <person name="Mayo B."/>
        </authorList>
    </citation>
    <scope>NUCLEOTIDE SEQUENCE [LARGE SCALE GENOMIC DNA]</scope>
    <source>
        <strain evidence="13 14">IPLA 37004</strain>
    </source>
</reference>
<feature type="domain" description="FAD/NAD(P)-binding" evidence="12">
    <location>
        <begin position="506"/>
        <end position="739"/>
    </location>
</feature>
<keyword evidence="5" id="KW-0288">FMN</keyword>
<keyword evidence="10" id="KW-0732">Signal</keyword>
<keyword evidence="9" id="KW-0411">Iron-sulfur</keyword>
<name>A0A6L8Q8H6_9ACTN</name>
<dbReference type="Proteomes" id="UP000472380">
    <property type="component" value="Unassembled WGS sequence"/>
</dbReference>
<evidence type="ECO:0000256" key="5">
    <source>
        <dbReference type="ARBA" id="ARBA00022643"/>
    </source>
</evidence>
<dbReference type="GO" id="GO:0051536">
    <property type="term" value="F:iron-sulfur cluster binding"/>
    <property type="evidence" value="ECO:0007669"/>
    <property type="project" value="UniProtKB-KW"/>
</dbReference>
<dbReference type="InterPro" id="IPR023753">
    <property type="entry name" value="FAD/NAD-binding_dom"/>
</dbReference>
<evidence type="ECO:0000313" key="13">
    <source>
        <dbReference type="EMBL" id="MZG28884.1"/>
    </source>
</evidence>
<dbReference type="PANTHER" id="PTHR42917:SF2">
    <property type="entry name" value="2,4-DIENOYL-COA REDUCTASE [(2E)-ENOYL-COA-PRODUCING]"/>
    <property type="match status" value="1"/>
</dbReference>
<organism evidence="13 14">
    <name type="scientific">Adlercreutzia equolifaciens</name>
    <dbReference type="NCBI Taxonomy" id="446660"/>
    <lineage>
        <taxon>Bacteria</taxon>
        <taxon>Bacillati</taxon>
        <taxon>Actinomycetota</taxon>
        <taxon>Coriobacteriia</taxon>
        <taxon>Eggerthellales</taxon>
        <taxon>Eggerthellaceae</taxon>
        <taxon>Adlercreutzia</taxon>
    </lineage>
</organism>